<protein>
    <submittedName>
        <fullName evidence="1">Uncharacterized protein</fullName>
    </submittedName>
</protein>
<comment type="caution">
    <text evidence="1">The sequence shown here is derived from an EMBL/GenBank/DDBJ whole genome shotgun (WGS) entry which is preliminary data.</text>
</comment>
<reference evidence="1 2" key="1">
    <citation type="submission" date="2017-01" db="EMBL/GenBank/DDBJ databases">
        <title>Genome sequence of Rhodoferax antarcticus ANT.BR, a psychrophilic purple nonsulfur bacterium from an Antarctic microbial mat.</title>
        <authorList>
            <person name="Baker J."/>
            <person name="Riester C."/>
            <person name="Skinner B."/>
            <person name="Newell A."/>
            <person name="Swingley W."/>
            <person name="Madigan M."/>
            <person name="Jung D."/>
            <person name="Asao M."/>
            <person name="Chen M."/>
            <person name="Loughlin P."/>
            <person name="Pan H."/>
            <person name="Lin S."/>
            <person name="Li N."/>
            <person name="Shaw J."/>
            <person name="Prado M."/>
            <person name="Sherman C."/>
            <person name="Li X."/>
            <person name="Tang J."/>
            <person name="Blankenship R."/>
            <person name="Zhao T."/>
            <person name="Touchman J."/>
            <person name="Sattley M."/>
        </authorList>
    </citation>
    <scope>NUCLEOTIDE SEQUENCE [LARGE SCALE GENOMIC DNA]</scope>
    <source>
        <strain evidence="1 2">ANT.BR</strain>
    </source>
</reference>
<sequence length="57" mass="6274">MSVRVCGGKGGKDRYTLLSPSLLDQLRSYCYTHGLHHPRKTQVTGCFPTNSSMPPPP</sequence>
<evidence type="ECO:0000313" key="1">
    <source>
        <dbReference type="EMBL" id="OLP04750.1"/>
    </source>
</evidence>
<dbReference type="EMBL" id="MSYM01000019">
    <property type="protein sequence ID" value="OLP04750.1"/>
    <property type="molecule type" value="Genomic_DNA"/>
</dbReference>
<name>A0A1Q8YA71_9BURK</name>
<keyword evidence="2" id="KW-1185">Reference proteome</keyword>
<accession>A0A1Q8YA71</accession>
<dbReference type="AlphaFoldDB" id="A0A1Q8YA71"/>
<proteinExistence type="predicted"/>
<evidence type="ECO:0000313" key="2">
    <source>
        <dbReference type="Proteomes" id="UP000185911"/>
    </source>
</evidence>
<dbReference type="Proteomes" id="UP000185911">
    <property type="component" value="Unassembled WGS sequence"/>
</dbReference>
<organism evidence="1 2">
    <name type="scientific">Rhodoferax antarcticus ANT.BR</name>
    <dbReference type="NCBI Taxonomy" id="1111071"/>
    <lineage>
        <taxon>Bacteria</taxon>
        <taxon>Pseudomonadati</taxon>
        <taxon>Pseudomonadota</taxon>
        <taxon>Betaproteobacteria</taxon>
        <taxon>Burkholderiales</taxon>
        <taxon>Comamonadaceae</taxon>
        <taxon>Rhodoferax</taxon>
    </lineage>
</organism>
<gene>
    <name evidence="1" type="ORF">BLL52_4071</name>
</gene>